<dbReference type="InterPro" id="IPR029069">
    <property type="entry name" value="HotDog_dom_sf"/>
</dbReference>
<dbReference type="PANTHER" id="PTHR47260">
    <property type="entry name" value="UPF0644 PROTEIN PB2B4.06"/>
    <property type="match status" value="1"/>
</dbReference>
<dbReference type="OrthoDB" id="506431at2759"/>
<proteinExistence type="predicted"/>
<dbReference type="Pfam" id="PF03061">
    <property type="entry name" value="4HBT"/>
    <property type="match status" value="1"/>
</dbReference>
<gene>
    <name evidence="2" type="ORF">OE88DRAFT_1666219</name>
</gene>
<accession>A0A5C3MQ67</accession>
<dbReference type="PANTHER" id="PTHR47260:SF1">
    <property type="entry name" value="UPF0644 PROTEIN PB2B4.06"/>
    <property type="match status" value="1"/>
</dbReference>
<evidence type="ECO:0000259" key="1">
    <source>
        <dbReference type="Pfam" id="PF03061"/>
    </source>
</evidence>
<keyword evidence="3" id="KW-1185">Reference proteome</keyword>
<dbReference type="GO" id="GO:0016853">
    <property type="term" value="F:isomerase activity"/>
    <property type="evidence" value="ECO:0007669"/>
    <property type="project" value="UniProtKB-KW"/>
</dbReference>
<dbReference type="Gene3D" id="3.10.129.10">
    <property type="entry name" value="Hotdog Thioesterase"/>
    <property type="match status" value="1"/>
</dbReference>
<dbReference type="AlphaFoldDB" id="A0A5C3MQ67"/>
<dbReference type="CDD" id="cd03443">
    <property type="entry name" value="PaaI_thioesterase"/>
    <property type="match status" value="1"/>
</dbReference>
<dbReference type="InterPro" id="IPR052061">
    <property type="entry name" value="PTE-AB_protein"/>
</dbReference>
<dbReference type="EMBL" id="ML213524">
    <property type="protein sequence ID" value="TFK47434.1"/>
    <property type="molecule type" value="Genomic_DNA"/>
</dbReference>
<feature type="domain" description="Thioesterase" evidence="1">
    <location>
        <begin position="169"/>
        <end position="243"/>
    </location>
</feature>
<evidence type="ECO:0000313" key="2">
    <source>
        <dbReference type="EMBL" id="TFK47434.1"/>
    </source>
</evidence>
<reference evidence="2 3" key="1">
    <citation type="journal article" date="2019" name="Nat. Ecol. Evol.">
        <title>Megaphylogeny resolves global patterns of mushroom evolution.</title>
        <authorList>
            <person name="Varga T."/>
            <person name="Krizsan K."/>
            <person name="Foldi C."/>
            <person name="Dima B."/>
            <person name="Sanchez-Garcia M."/>
            <person name="Sanchez-Ramirez S."/>
            <person name="Szollosi G.J."/>
            <person name="Szarkandi J.G."/>
            <person name="Papp V."/>
            <person name="Albert L."/>
            <person name="Andreopoulos W."/>
            <person name="Angelini C."/>
            <person name="Antonin V."/>
            <person name="Barry K.W."/>
            <person name="Bougher N.L."/>
            <person name="Buchanan P."/>
            <person name="Buyck B."/>
            <person name="Bense V."/>
            <person name="Catcheside P."/>
            <person name="Chovatia M."/>
            <person name="Cooper J."/>
            <person name="Damon W."/>
            <person name="Desjardin D."/>
            <person name="Finy P."/>
            <person name="Geml J."/>
            <person name="Haridas S."/>
            <person name="Hughes K."/>
            <person name="Justo A."/>
            <person name="Karasinski D."/>
            <person name="Kautmanova I."/>
            <person name="Kiss B."/>
            <person name="Kocsube S."/>
            <person name="Kotiranta H."/>
            <person name="LaButti K.M."/>
            <person name="Lechner B.E."/>
            <person name="Liimatainen K."/>
            <person name="Lipzen A."/>
            <person name="Lukacs Z."/>
            <person name="Mihaltcheva S."/>
            <person name="Morgado L.N."/>
            <person name="Niskanen T."/>
            <person name="Noordeloos M.E."/>
            <person name="Ohm R.A."/>
            <person name="Ortiz-Santana B."/>
            <person name="Ovrebo C."/>
            <person name="Racz N."/>
            <person name="Riley R."/>
            <person name="Savchenko A."/>
            <person name="Shiryaev A."/>
            <person name="Soop K."/>
            <person name="Spirin V."/>
            <person name="Szebenyi C."/>
            <person name="Tomsovsky M."/>
            <person name="Tulloss R.E."/>
            <person name="Uehling J."/>
            <person name="Grigoriev I.V."/>
            <person name="Vagvolgyi C."/>
            <person name="Papp T."/>
            <person name="Martin F.M."/>
            <person name="Miettinen O."/>
            <person name="Hibbett D.S."/>
            <person name="Nagy L.G."/>
        </authorList>
    </citation>
    <scope>NUCLEOTIDE SEQUENCE [LARGE SCALE GENOMIC DNA]</scope>
    <source>
        <strain evidence="2 3">OMC1185</strain>
    </source>
</reference>
<dbReference type="SUPFAM" id="SSF54637">
    <property type="entry name" value="Thioesterase/thiol ester dehydrase-isomerase"/>
    <property type="match status" value="1"/>
</dbReference>
<dbReference type="STRING" id="5364.A0A5C3MQ67"/>
<keyword evidence="2" id="KW-0413">Isomerase</keyword>
<dbReference type="InterPro" id="IPR006683">
    <property type="entry name" value="Thioestr_dom"/>
</dbReference>
<evidence type="ECO:0000313" key="3">
    <source>
        <dbReference type="Proteomes" id="UP000305948"/>
    </source>
</evidence>
<organism evidence="2 3">
    <name type="scientific">Heliocybe sulcata</name>
    <dbReference type="NCBI Taxonomy" id="5364"/>
    <lineage>
        <taxon>Eukaryota</taxon>
        <taxon>Fungi</taxon>
        <taxon>Dikarya</taxon>
        <taxon>Basidiomycota</taxon>
        <taxon>Agaricomycotina</taxon>
        <taxon>Agaricomycetes</taxon>
        <taxon>Gloeophyllales</taxon>
        <taxon>Gloeophyllaceae</taxon>
        <taxon>Heliocybe</taxon>
    </lineage>
</organism>
<sequence>MLSHGLRHRSLLTSSRLRATHSRLYATPSSPRQSSKLLSISLFSLGCTSAYLLGSLYPPTVLTYLAPRSAPPPLHPSDSRAGPYLASLEESLQSLSLLSEARSGPDAHEWYETRPYTHIPEERRVNSLTAGALSGPGKLALRPLVRARRDESEAMVFLHLGRGVCGHEGIVHGGLLATILDEGLGRVAIQNLPEKVGVTGNLNINYRAPTQADQFIVIKAKIGTVSGRKATVSGRIEDMKGKVLVEANATFIQPKYAALLNKTALSQSMGHPEDGTARAVVEGEIYPTQGKDEREA</sequence>
<protein>
    <submittedName>
        <fullName evidence="2">Thioesterase/thiol ester dehydrase-isomerase</fullName>
    </submittedName>
</protein>
<dbReference type="Proteomes" id="UP000305948">
    <property type="component" value="Unassembled WGS sequence"/>
</dbReference>
<name>A0A5C3MQ67_9AGAM</name>